<keyword evidence="2" id="KW-0472">Membrane</keyword>
<dbReference type="STRING" id="1834181.A5880_002425"/>
<dbReference type="AlphaFoldDB" id="A0A242CD36"/>
<dbReference type="EMBL" id="NGLE01000003">
    <property type="protein sequence ID" value="OTO08155.1"/>
    <property type="molecule type" value="Genomic_DNA"/>
</dbReference>
<feature type="compositionally biased region" description="Low complexity" evidence="1">
    <location>
        <begin position="51"/>
        <end position="69"/>
    </location>
</feature>
<feature type="transmembrane region" description="Helical" evidence="2">
    <location>
        <begin position="88"/>
        <end position="106"/>
    </location>
</feature>
<evidence type="ECO:0000313" key="4">
    <source>
        <dbReference type="EMBL" id="OTO08155.1"/>
    </source>
</evidence>
<keyword evidence="2" id="KW-1133">Transmembrane helix</keyword>
<dbReference type="EMBL" id="NGLE02000001">
    <property type="protein sequence ID" value="MEI5993461.1"/>
    <property type="molecule type" value="Genomic_DNA"/>
</dbReference>
<name>A0A242CD36_9ENTE</name>
<evidence type="ECO:0000313" key="5">
    <source>
        <dbReference type="Proteomes" id="UP000195139"/>
    </source>
</evidence>
<reference evidence="3 5" key="2">
    <citation type="submission" date="2018-07" db="EMBL/GenBank/DDBJ databases">
        <title>The Genome Sequence of Enterococcus sp. DIV0659b.</title>
        <authorList>
            <consortium name="The Broad Institute Genomics Platform"/>
            <consortium name="The Broad Institute Genomic Center for Infectious Diseases"/>
            <person name="Earl A."/>
            <person name="Manson A."/>
            <person name="Schwartman J."/>
            <person name="Gilmore M."/>
            <person name="Abouelleil A."/>
            <person name="Cao P."/>
            <person name="Chapman S."/>
            <person name="Cusick C."/>
            <person name="Shea T."/>
            <person name="Young S."/>
            <person name="Neafsey D."/>
            <person name="Nusbaum C."/>
            <person name="Birren B."/>
        </authorList>
    </citation>
    <scope>NUCLEOTIDE SEQUENCE [LARGE SCALE GENOMIC DNA]</scope>
    <source>
        <strain evidence="3 5">4G2_DIV0659</strain>
    </source>
</reference>
<sequence>MMSKKNNELLKWLVICLLCSIFLSGYLLFPLEINAQEGGAVETKGIINFYSEETPPTSSSEEKPPTSSSQEVPKVEKPKGRYPSTGEMVKTSLMISGLLLILFAVLTKRLKKSDSKGVSDNEG</sequence>
<accession>A0A242CD36</accession>
<feature type="transmembrane region" description="Helical" evidence="2">
    <location>
        <begin position="12"/>
        <end position="29"/>
    </location>
</feature>
<proteinExistence type="predicted"/>
<evidence type="ECO:0000256" key="1">
    <source>
        <dbReference type="SAM" id="MobiDB-lite"/>
    </source>
</evidence>
<gene>
    <name evidence="3" type="ORF">A5880_001008</name>
    <name evidence="4" type="ORF">A5880_002425</name>
</gene>
<feature type="region of interest" description="Disordered" evidence="1">
    <location>
        <begin position="51"/>
        <end position="85"/>
    </location>
</feature>
<evidence type="ECO:0008006" key="6">
    <source>
        <dbReference type="Google" id="ProtNLM"/>
    </source>
</evidence>
<comment type="caution">
    <text evidence="4">The sequence shown here is derived from an EMBL/GenBank/DDBJ whole genome shotgun (WGS) entry which is preliminary data.</text>
</comment>
<evidence type="ECO:0000256" key="2">
    <source>
        <dbReference type="SAM" id="Phobius"/>
    </source>
</evidence>
<evidence type="ECO:0000313" key="3">
    <source>
        <dbReference type="EMBL" id="MEI5993461.1"/>
    </source>
</evidence>
<keyword evidence="2" id="KW-0812">Transmembrane</keyword>
<reference evidence="4" key="1">
    <citation type="submission" date="2017-05" db="EMBL/GenBank/DDBJ databases">
        <title>The Genome Sequence of Enterococcus sp. 4G2_DIV0659.</title>
        <authorList>
            <consortium name="The Broad Institute Genomics Platform"/>
            <consortium name="The Broad Institute Genomic Center for Infectious Diseases"/>
            <person name="Earl A."/>
            <person name="Manson A."/>
            <person name="Schwartman J."/>
            <person name="Gilmore M."/>
            <person name="Abouelleil A."/>
            <person name="Cao P."/>
            <person name="Chapman S."/>
            <person name="Cusick C."/>
            <person name="Shea T."/>
            <person name="Young S."/>
            <person name="Neafsey D."/>
            <person name="Nusbaum C."/>
            <person name="Birren B."/>
        </authorList>
    </citation>
    <scope>NUCLEOTIDE SEQUENCE [LARGE SCALE GENOMIC DNA]</scope>
    <source>
        <strain evidence="4">4G2_DIV0659</strain>
    </source>
</reference>
<keyword evidence="5" id="KW-1185">Reference proteome</keyword>
<organism evidence="4">
    <name type="scientific">Candidatus Enterococcus mansonii</name>
    <dbReference type="NCBI Taxonomy" id="1834181"/>
    <lineage>
        <taxon>Bacteria</taxon>
        <taxon>Bacillati</taxon>
        <taxon>Bacillota</taxon>
        <taxon>Bacilli</taxon>
        <taxon>Lactobacillales</taxon>
        <taxon>Enterococcaceae</taxon>
        <taxon>Enterococcus</taxon>
    </lineage>
</organism>
<dbReference type="NCBIfam" id="TIGR01167">
    <property type="entry name" value="LPXTG_anchor"/>
    <property type="match status" value="1"/>
</dbReference>
<protein>
    <recommendedName>
        <fullName evidence="6">Gram-positive cocci surface proteins LPxTG domain-containing protein</fullName>
    </recommendedName>
</protein>
<dbReference type="Proteomes" id="UP000195139">
    <property type="component" value="Unassembled WGS sequence"/>
</dbReference>